<dbReference type="GO" id="GO:0046047">
    <property type="term" value="P:TTP catabolic process"/>
    <property type="evidence" value="ECO:0007669"/>
    <property type="project" value="TreeGrafter"/>
</dbReference>
<dbReference type="OrthoDB" id="9808939at2"/>
<dbReference type="GO" id="GO:0046076">
    <property type="term" value="P:dTTP catabolic process"/>
    <property type="evidence" value="ECO:0007669"/>
    <property type="project" value="TreeGrafter"/>
</dbReference>
<dbReference type="Proteomes" id="UP000023785">
    <property type="component" value="Unassembled WGS sequence"/>
</dbReference>
<proteinExistence type="predicted"/>
<sequence>MSVQQLLEIMETLREECPWDQKQTPKTLTRYAIEEAYEVEDAVLNGDAEQVKNELGDLLLQVVFQSQMYKEQQKFDFYDVVEALKQKMIRRHPHVFEKERFNTLDEAQVSDLWQKIKRQEKKEAGILPSQLADIKHGPAIVQAEEIQKKAASIGFDFPHIQDAIDKVYEELNEFKEALAENHQQNIEEEFGDCLFSIINVGRQKGISSDQALLKTIVKFRQRFAYIEESAKLDGKEIDQLTLMEMDQLWNAAKKMKNNENQ</sequence>
<feature type="domain" description="NTP pyrophosphohydrolase MazG-like" evidence="1">
    <location>
        <begin position="23"/>
        <end position="96"/>
    </location>
</feature>
<dbReference type="SUPFAM" id="SSF101386">
    <property type="entry name" value="all-alpha NTP pyrophosphatases"/>
    <property type="match status" value="2"/>
</dbReference>
<dbReference type="PANTHER" id="PTHR30522">
    <property type="entry name" value="NUCLEOSIDE TRIPHOSPHATE PYROPHOSPHOHYDROLASE"/>
    <property type="match status" value="1"/>
</dbReference>
<dbReference type="PATRIC" id="fig|1392540.3.peg.1137"/>
<name>V2TXV2_9GAMM</name>
<dbReference type="InterPro" id="IPR004518">
    <property type="entry name" value="MazG-like_dom"/>
</dbReference>
<evidence type="ECO:0000313" key="3">
    <source>
        <dbReference type="Proteomes" id="UP000023785"/>
    </source>
</evidence>
<dbReference type="FunFam" id="1.10.287.1080:FF:000001">
    <property type="entry name" value="Nucleoside triphosphate pyrophosphohydrolase"/>
    <property type="match status" value="1"/>
</dbReference>
<dbReference type="EMBL" id="AYER01000003">
    <property type="protein sequence ID" value="ESK40715.1"/>
    <property type="molecule type" value="Genomic_DNA"/>
</dbReference>
<dbReference type="InterPro" id="IPR048011">
    <property type="entry name" value="NTP-PPase_MazG-like_C"/>
</dbReference>
<dbReference type="eggNOG" id="COG3956">
    <property type="taxonomic scope" value="Bacteria"/>
</dbReference>
<dbReference type="CDD" id="cd11529">
    <property type="entry name" value="NTP-PPase_MazG_Cterm"/>
    <property type="match status" value="1"/>
</dbReference>
<dbReference type="RefSeq" id="WP_023272747.1">
    <property type="nucleotide sequence ID" value="NZ_KI530712.1"/>
</dbReference>
<comment type="caution">
    <text evidence="2">The sequence shown here is derived from an EMBL/GenBank/DDBJ whole genome shotgun (WGS) entry which is preliminary data.</text>
</comment>
<feature type="domain" description="NTP pyrophosphohydrolase MazG-like" evidence="1">
    <location>
        <begin position="165"/>
        <end position="222"/>
    </location>
</feature>
<dbReference type="AlphaFoldDB" id="V2TXV2"/>
<dbReference type="HOGENOM" id="CLU_038356_0_1_6"/>
<dbReference type="CDD" id="cd11528">
    <property type="entry name" value="NTP-PPase_MazG_Nterm"/>
    <property type="match status" value="1"/>
</dbReference>
<reference evidence="2 3" key="1">
    <citation type="submission" date="2013-10" db="EMBL/GenBank/DDBJ databases">
        <title>The Genome Sequence of Acinetobacter nectaris CIP 110549.</title>
        <authorList>
            <consortium name="The Broad Institute Genomics Platform"/>
            <consortium name="The Broad Institute Genome Sequencing Center for Infectious Disease"/>
            <person name="Cerqueira G."/>
            <person name="Feldgarden M."/>
            <person name="Courvalin P."/>
            <person name="Grillot-Courvalin C."/>
            <person name="Clermont D."/>
            <person name="Rocha E."/>
            <person name="Yoon E.-J."/>
            <person name="Nemec A."/>
            <person name="Young S.K."/>
            <person name="Zeng Q."/>
            <person name="Gargeya S."/>
            <person name="Fitzgerald M."/>
            <person name="Abouelleil A."/>
            <person name="Alvarado L."/>
            <person name="Berlin A.M."/>
            <person name="Chapman S.B."/>
            <person name="Gainer-Dewar J."/>
            <person name="Goldberg J."/>
            <person name="Gnerre S."/>
            <person name="Griggs A."/>
            <person name="Gujja S."/>
            <person name="Hansen M."/>
            <person name="Howarth C."/>
            <person name="Imamovic A."/>
            <person name="Ireland A."/>
            <person name="Larimer J."/>
            <person name="McCowan C."/>
            <person name="Murphy C."/>
            <person name="Pearson M."/>
            <person name="Poon T.W."/>
            <person name="Priest M."/>
            <person name="Roberts A."/>
            <person name="Saif S."/>
            <person name="Shea T."/>
            <person name="Sykes S."/>
            <person name="Wortman J."/>
            <person name="Nusbaum C."/>
            <person name="Birren B."/>
        </authorList>
    </citation>
    <scope>NUCLEOTIDE SEQUENCE [LARGE SCALE GENOMIC DNA]</scope>
    <source>
        <strain evidence="2 3">CIP 110549</strain>
    </source>
</reference>
<dbReference type="Pfam" id="PF03819">
    <property type="entry name" value="MazG"/>
    <property type="match status" value="2"/>
</dbReference>
<dbReference type="GO" id="GO:0046081">
    <property type="term" value="P:dUTP catabolic process"/>
    <property type="evidence" value="ECO:0007669"/>
    <property type="project" value="TreeGrafter"/>
</dbReference>
<dbReference type="STRING" id="1392540.P256_01170"/>
<evidence type="ECO:0000313" key="2">
    <source>
        <dbReference type="EMBL" id="ESK40715.1"/>
    </source>
</evidence>
<gene>
    <name evidence="2" type="ORF">P256_01170</name>
</gene>
<dbReference type="InterPro" id="IPR011551">
    <property type="entry name" value="NTP_PyrPHydrolase_MazG"/>
</dbReference>
<dbReference type="Gene3D" id="1.10.287.1080">
    <property type="entry name" value="MazG-like"/>
    <property type="match status" value="2"/>
</dbReference>
<protein>
    <recommendedName>
        <fullName evidence="1">NTP pyrophosphohydrolase MazG-like domain-containing protein</fullName>
    </recommendedName>
</protein>
<dbReference type="GO" id="GO:0046052">
    <property type="term" value="P:UTP catabolic process"/>
    <property type="evidence" value="ECO:0007669"/>
    <property type="project" value="TreeGrafter"/>
</dbReference>
<keyword evidence="3" id="KW-1185">Reference proteome</keyword>
<dbReference type="GO" id="GO:0006203">
    <property type="term" value="P:dGTP catabolic process"/>
    <property type="evidence" value="ECO:0007669"/>
    <property type="project" value="TreeGrafter"/>
</dbReference>
<dbReference type="GO" id="GO:0006950">
    <property type="term" value="P:response to stress"/>
    <property type="evidence" value="ECO:0007669"/>
    <property type="project" value="UniProtKB-ARBA"/>
</dbReference>
<dbReference type="NCBIfam" id="NF007113">
    <property type="entry name" value="PRK09562.1"/>
    <property type="match status" value="1"/>
</dbReference>
<evidence type="ECO:0000259" key="1">
    <source>
        <dbReference type="Pfam" id="PF03819"/>
    </source>
</evidence>
<dbReference type="NCBIfam" id="TIGR00444">
    <property type="entry name" value="mazG"/>
    <property type="match status" value="1"/>
</dbReference>
<dbReference type="GO" id="GO:0046061">
    <property type="term" value="P:dATP catabolic process"/>
    <property type="evidence" value="ECO:0007669"/>
    <property type="project" value="TreeGrafter"/>
</dbReference>
<dbReference type="GO" id="GO:0047429">
    <property type="term" value="F:nucleoside triphosphate diphosphatase activity"/>
    <property type="evidence" value="ECO:0007669"/>
    <property type="project" value="InterPro"/>
</dbReference>
<accession>V2TXV2</accession>
<dbReference type="PANTHER" id="PTHR30522:SF0">
    <property type="entry name" value="NUCLEOSIDE TRIPHOSPHATE PYROPHOSPHOHYDROLASE"/>
    <property type="match status" value="1"/>
</dbReference>
<dbReference type="InterPro" id="IPR048015">
    <property type="entry name" value="NTP-PPase_MazG-like_N"/>
</dbReference>
<organism evidence="2 3">
    <name type="scientific">Acinetobacter nectaris CIP 110549</name>
    <dbReference type="NCBI Taxonomy" id="1392540"/>
    <lineage>
        <taxon>Bacteria</taxon>
        <taxon>Pseudomonadati</taxon>
        <taxon>Pseudomonadota</taxon>
        <taxon>Gammaproteobacteria</taxon>
        <taxon>Moraxellales</taxon>
        <taxon>Moraxellaceae</taxon>
        <taxon>Acinetobacter</taxon>
    </lineage>
</organism>